<gene>
    <name evidence="1" type="ORF">NEF87_004955</name>
</gene>
<accession>A0ABY6HYQ9</accession>
<proteinExistence type="predicted"/>
<sequence length="88" mass="10197">MLTMFLKMCFLRKKLKENEVMKAMLANMNTNNITNSIKERIMDSDLVKKLIAMVSAPLLAYLSQITQDRSLLNNWYSNIAQFFQGFGI</sequence>
<evidence type="ECO:0000313" key="1">
    <source>
        <dbReference type="EMBL" id="UYP48670.1"/>
    </source>
</evidence>
<protein>
    <submittedName>
        <fullName evidence="1">Uncharacterized protein</fullName>
    </submittedName>
</protein>
<name>A0ABY6HYQ9_9ARCH</name>
<evidence type="ECO:0000313" key="2">
    <source>
        <dbReference type="Proteomes" id="UP001208689"/>
    </source>
</evidence>
<keyword evidence="2" id="KW-1185">Reference proteome</keyword>
<dbReference type="Proteomes" id="UP001208689">
    <property type="component" value="Chromosome"/>
</dbReference>
<reference evidence="1" key="1">
    <citation type="submission" date="2022-09" db="EMBL/GenBank/DDBJ databases">
        <title>Actin cytoskeleton and complex cell architecture in an #Asgard archaeon.</title>
        <authorList>
            <person name="Ponce Toledo R.I."/>
            <person name="Schleper C."/>
            <person name="Rodrigues Oliveira T."/>
            <person name="Wollweber F."/>
            <person name="Xu J."/>
            <person name="Rittmann S."/>
            <person name="Klingl A."/>
            <person name="Pilhofer M."/>
        </authorList>
    </citation>
    <scope>NUCLEOTIDE SEQUENCE</scope>
    <source>
        <strain evidence="1">B-35</strain>
    </source>
</reference>
<organism evidence="1 2">
    <name type="scientific">Candidatus Lokiarchaeum ossiferum</name>
    <dbReference type="NCBI Taxonomy" id="2951803"/>
    <lineage>
        <taxon>Archaea</taxon>
        <taxon>Promethearchaeati</taxon>
        <taxon>Promethearchaeota</taxon>
        <taxon>Promethearchaeia</taxon>
        <taxon>Promethearchaeales</taxon>
        <taxon>Promethearchaeaceae</taxon>
        <taxon>Candidatus Lokiarchaeum</taxon>
    </lineage>
</organism>
<dbReference type="EMBL" id="CP104013">
    <property type="protein sequence ID" value="UYP48670.1"/>
    <property type="molecule type" value="Genomic_DNA"/>
</dbReference>